<sequence>MDPLRPINKALCILQKIERQKQNFDAVDMLSEAQAYNTSNVFDISQPDSKKPRLEGHMEGKLLKHCSHCNQRGHVVADCYKLKDCTYCGRKGHARDSCYKLKGFPDQRAGRVRGRGSAIYKTFPLRSSWELGERTVIYTNFSTIISLISVQKSRLQSIML</sequence>
<name>A0AAW1MSA8_SAPOF</name>
<dbReference type="GO" id="GO:0003676">
    <property type="term" value="F:nucleic acid binding"/>
    <property type="evidence" value="ECO:0007669"/>
    <property type="project" value="InterPro"/>
</dbReference>
<feature type="domain" description="CCHC-type" evidence="1">
    <location>
        <begin position="65"/>
        <end position="81"/>
    </location>
</feature>
<dbReference type="Proteomes" id="UP001443914">
    <property type="component" value="Unassembled WGS sequence"/>
</dbReference>
<dbReference type="Gene3D" id="4.10.60.10">
    <property type="entry name" value="Zinc finger, CCHC-type"/>
    <property type="match status" value="1"/>
</dbReference>
<dbReference type="EMBL" id="JBDFQZ010000002">
    <property type="protein sequence ID" value="KAK9748823.1"/>
    <property type="molecule type" value="Genomic_DNA"/>
</dbReference>
<organism evidence="2 3">
    <name type="scientific">Saponaria officinalis</name>
    <name type="common">Common soapwort</name>
    <name type="synonym">Lychnis saponaria</name>
    <dbReference type="NCBI Taxonomy" id="3572"/>
    <lineage>
        <taxon>Eukaryota</taxon>
        <taxon>Viridiplantae</taxon>
        <taxon>Streptophyta</taxon>
        <taxon>Embryophyta</taxon>
        <taxon>Tracheophyta</taxon>
        <taxon>Spermatophyta</taxon>
        <taxon>Magnoliopsida</taxon>
        <taxon>eudicotyledons</taxon>
        <taxon>Gunneridae</taxon>
        <taxon>Pentapetalae</taxon>
        <taxon>Caryophyllales</taxon>
        <taxon>Caryophyllaceae</taxon>
        <taxon>Caryophylleae</taxon>
        <taxon>Saponaria</taxon>
    </lineage>
</organism>
<reference evidence="2" key="1">
    <citation type="submission" date="2024-03" db="EMBL/GenBank/DDBJ databases">
        <title>WGS assembly of Saponaria officinalis var. Norfolk2.</title>
        <authorList>
            <person name="Jenkins J."/>
            <person name="Shu S."/>
            <person name="Grimwood J."/>
            <person name="Barry K."/>
            <person name="Goodstein D."/>
            <person name="Schmutz J."/>
            <person name="Leebens-Mack J."/>
            <person name="Osbourn A."/>
        </authorList>
    </citation>
    <scope>NUCLEOTIDE SEQUENCE [LARGE SCALE GENOMIC DNA]</scope>
    <source>
        <strain evidence="2">JIC</strain>
    </source>
</reference>
<proteinExistence type="predicted"/>
<keyword evidence="3" id="KW-1185">Reference proteome</keyword>
<dbReference type="AlphaFoldDB" id="A0AAW1MSA8"/>
<evidence type="ECO:0000313" key="2">
    <source>
        <dbReference type="EMBL" id="KAK9748823.1"/>
    </source>
</evidence>
<dbReference type="PANTHER" id="PTHR34222:SF99">
    <property type="entry name" value="PROTEIN, PUTATIVE-RELATED"/>
    <property type="match status" value="1"/>
</dbReference>
<dbReference type="GO" id="GO:0008270">
    <property type="term" value="F:zinc ion binding"/>
    <property type="evidence" value="ECO:0007669"/>
    <property type="project" value="InterPro"/>
</dbReference>
<accession>A0AAW1MSA8</accession>
<protein>
    <recommendedName>
        <fullName evidence="1">CCHC-type domain-containing protein</fullName>
    </recommendedName>
</protein>
<feature type="domain" description="CCHC-type" evidence="1">
    <location>
        <begin position="84"/>
        <end position="100"/>
    </location>
</feature>
<dbReference type="InterPro" id="IPR036875">
    <property type="entry name" value="Znf_CCHC_sf"/>
</dbReference>
<dbReference type="PANTHER" id="PTHR34222">
    <property type="entry name" value="GAG_PRE-INTEGRS DOMAIN-CONTAINING PROTEIN"/>
    <property type="match status" value="1"/>
</dbReference>
<evidence type="ECO:0000259" key="1">
    <source>
        <dbReference type="SMART" id="SM00343"/>
    </source>
</evidence>
<comment type="caution">
    <text evidence="2">The sequence shown here is derived from an EMBL/GenBank/DDBJ whole genome shotgun (WGS) entry which is preliminary data.</text>
</comment>
<gene>
    <name evidence="2" type="ORF">RND81_02G083100</name>
</gene>
<dbReference type="InterPro" id="IPR001878">
    <property type="entry name" value="Znf_CCHC"/>
</dbReference>
<dbReference type="SMART" id="SM00343">
    <property type="entry name" value="ZnF_C2HC"/>
    <property type="match status" value="2"/>
</dbReference>
<evidence type="ECO:0000313" key="3">
    <source>
        <dbReference type="Proteomes" id="UP001443914"/>
    </source>
</evidence>
<dbReference type="SUPFAM" id="SSF57756">
    <property type="entry name" value="Retrovirus zinc finger-like domains"/>
    <property type="match status" value="1"/>
</dbReference>